<evidence type="ECO:0000256" key="1">
    <source>
        <dbReference type="SAM" id="MobiDB-lite"/>
    </source>
</evidence>
<sequence>MQHHVATRLGGSPHQDPTLPSDLYLELHSLPRSGAGSKDIPRAEHERAEQQMNLMPGGGSGYELIGQPHLSFDAQNYLQLNELQPNHHYSRPDQTPLQLV</sequence>
<dbReference type="Proteomes" id="UP000585474">
    <property type="component" value="Unassembled WGS sequence"/>
</dbReference>
<evidence type="ECO:0000313" key="2">
    <source>
        <dbReference type="EMBL" id="GFS42397.1"/>
    </source>
</evidence>
<dbReference type="AlphaFoldDB" id="A0A7J0DTU4"/>
<evidence type="ECO:0000313" key="3">
    <source>
        <dbReference type="Proteomes" id="UP000585474"/>
    </source>
</evidence>
<reference evidence="3" key="1">
    <citation type="submission" date="2019-07" db="EMBL/GenBank/DDBJ databases">
        <title>De Novo Assembly of kiwifruit Actinidia rufa.</title>
        <authorList>
            <person name="Sugita-Konishi S."/>
            <person name="Sato K."/>
            <person name="Mori E."/>
            <person name="Abe Y."/>
            <person name="Kisaki G."/>
            <person name="Hamano K."/>
            <person name="Suezawa K."/>
            <person name="Otani M."/>
            <person name="Fukuda T."/>
            <person name="Manabe T."/>
            <person name="Gomi K."/>
            <person name="Tabuchi M."/>
            <person name="Akimitsu K."/>
            <person name="Kataoka I."/>
        </authorList>
    </citation>
    <scope>NUCLEOTIDE SEQUENCE [LARGE SCALE GENOMIC DNA]</scope>
    <source>
        <strain evidence="3">cv. Fuchu</strain>
    </source>
</reference>
<dbReference type="OrthoDB" id="1898716at2759"/>
<dbReference type="EMBL" id="BJWL01000398">
    <property type="protein sequence ID" value="GFS42397.1"/>
    <property type="molecule type" value="Genomic_DNA"/>
</dbReference>
<proteinExistence type="predicted"/>
<gene>
    <name evidence="2" type="ORF">Acr_00g0079600</name>
</gene>
<name>A0A7J0DTU4_9ERIC</name>
<comment type="caution">
    <text evidence="2">The sequence shown here is derived from an EMBL/GenBank/DDBJ whole genome shotgun (WGS) entry which is preliminary data.</text>
</comment>
<organism evidence="2 3">
    <name type="scientific">Actinidia rufa</name>
    <dbReference type="NCBI Taxonomy" id="165716"/>
    <lineage>
        <taxon>Eukaryota</taxon>
        <taxon>Viridiplantae</taxon>
        <taxon>Streptophyta</taxon>
        <taxon>Embryophyta</taxon>
        <taxon>Tracheophyta</taxon>
        <taxon>Spermatophyta</taxon>
        <taxon>Magnoliopsida</taxon>
        <taxon>eudicotyledons</taxon>
        <taxon>Gunneridae</taxon>
        <taxon>Pentapetalae</taxon>
        <taxon>asterids</taxon>
        <taxon>Ericales</taxon>
        <taxon>Actinidiaceae</taxon>
        <taxon>Actinidia</taxon>
    </lineage>
</organism>
<protein>
    <submittedName>
        <fullName evidence="2">Uncharacterized protein</fullName>
    </submittedName>
</protein>
<keyword evidence="3" id="KW-1185">Reference proteome</keyword>
<accession>A0A7J0DTU4</accession>
<feature type="region of interest" description="Disordered" evidence="1">
    <location>
        <begin position="1"/>
        <end position="22"/>
    </location>
</feature>